<keyword evidence="16" id="KW-1185">Reference proteome</keyword>
<dbReference type="EMBL" id="WBNG01002154">
    <property type="protein sequence ID" value="NXD31413.1"/>
    <property type="molecule type" value="Genomic_DNA"/>
</dbReference>
<dbReference type="OrthoDB" id="5954868at2759"/>
<keyword evidence="12" id="KW-0325">Glycoprotein</keyword>
<protein>
    <submittedName>
        <fullName evidence="15">EXT1C protein</fullName>
    </submittedName>
</protein>
<keyword evidence="5" id="KW-0808">Transferase</keyword>
<evidence type="ECO:0000256" key="4">
    <source>
        <dbReference type="ARBA" id="ARBA00022676"/>
    </source>
</evidence>
<dbReference type="Pfam" id="PF09258">
    <property type="entry name" value="Glyco_transf_64"/>
    <property type="match status" value="2"/>
</dbReference>
<dbReference type="InterPro" id="IPR015338">
    <property type="entry name" value="GT64_dom"/>
</dbReference>
<evidence type="ECO:0000256" key="12">
    <source>
        <dbReference type="ARBA" id="ARBA00023180"/>
    </source>
</evidence>
<feature type="domain" description="Glycosyl transferase 64" evidence="14">
    <location>
        <begin position="392"/>
        <end position="423"/>
    </location>
</feature>
<feature type="non-terminal residue" evidence="15">
    <location>
        <position position="639"/>
    </location>
</feature>
<dbReference type="UniPathway" id="UPA00378"/>
<evidence type="ECO:0000313" key="15">
    <source>
        <dbReference type="EMBL" id="NXD31413.1"/>
    </source>
</evidence>
<dbReference type="InterPro" id="IPR004263">
    <property type="entry name" value="Exostosin"/>
</dbReference>
<dbReference type="GO" id="GO:0016757">
    <property type="term" value="F:glycosyltransferase activity"/>
    <property type="evidence" value="ECO:0007669"/>
    <property type="project" value="UniProtKB-KW"/>
</dbReference>
<gene>
    <name evidence="15" type="primary">Ext1c</name>
    <name evidence="15" type="ORF">ELAFOR_R02862</name>
</gene>
<dbReference type="AlphaFoldDB" id="A0A851UVR5"/>
<evidence type="ECO:0000256" key="5">
    <source>
        <dbReference type="ARBA" id="ARBA00022679"/>
    </source>
</evidence>
<dbReference type="GO" id="GO:0005789">
    <property type="term" value="C:endoplasmic reticulum membrane"/>
    <property type="evidence" value="ECO:0007669"/>
    <property type="project" value="UniProtKB-SubCell"/>
</dbReference>
<keyword evidence="4" id="KW-0328">Glycosyltransferase</keyword>
<comment type="similarity">
    <text evidence="3">Belongs to the glycosyltransferase 47 family.</text>
</comment>
<name>A0A851UVR5_9PASS</name>
<comment type="pathway">
    <text evidence="2">Protein modification; protein glycosylation.</text>
</comment>
<evidence type="ECO:0000259" key="14">
    <source>
        <dbReference type="Pfam" id="PF09258"/>
    </source>
</evidence>
<evidence type="ECO:0000313" key="16">
    <source>
        <dbReference type="Proteomes" id="UP000623542"/>
    </source>
</evidence>
<dbReference type="Pfam" id="PF03016">
    <property type="entry name" value="Exostosin_GT47"/>
    <property type="match status" value="1"/>
</dbReference>
<organism evidence="15 16">
    <name type="scientific">Elachura formosa</name>
    <name type="common">spotted wren-babbler</name>
    <dbReference type="NCBI Taxonomy" id="1463973"/>
    <lineage>
        <taxon>Eukaryota</taxon>
        <taxon>Metazoa</taxon>
        <taxon>Chordata</taxon>
        <taxon>Craniata</taxon>
        <taxon>Vertebrata</taxon>
        <taxon>Euteleostomi</taxon>
        <taxon>Archelosauria</taxon>
        <taxon>Archosauria</taxon>
        <taxon>Dinosauria</taxon>
        <taxon>Saurischia</taxon>
        <taxon>Theropoda</taxon>
        <taxon>Coelurosauria</taxon>
        <taxon>Aves</taxon>
        <taxon>Neognathae</taxon>
        <taxon>Neoaves</taxon>
        <taxon>Telluraves</taxon>
        <taxon>Australaves</taxon>
        <taxon>Passeriformes</taxon>
        <taxon>Elachuridae</taxon>
        <taxon>Elachura</taxon>
    </lineage>
</organism>
<keyword evidence="9" id="KW-1133">Transmembrane helix</keyword>
<dbReference type="InterPro" id="IPR040911">
    <property type="entry name" value="Exostosin_GT47"/>
</dbReference>
<keyword evidence="7" id="KW-0256">Endoplasmic reticulum</keyword>
<comment type="subcellular location">
    <subcellularLocation>
        <location evidence="1">Endoplasmic reticulum membrane</location>
        <topology evidence="1">Single-pass type II membrane protein</topology>
    </subcellularLocation>
</comment>
<feature type="domain" description="Exostosin GT47" evidence="13">
    <location>
        <begin position="103"/>
        <end position="380"/>
    </location>
</feature>
<evidence type="ECO:0000256" key="1">
    <source>
        <dbReference type="ARBA" id="ARBA00004648"/>
    </source>
</evidence>
<evidence type="ECO:0000256" key="9">
    <source>
        <dbReference type="ARBA" id="ARBA00022989"/>
    </source>
</evidence>
<comment type="caution">
    <text evidence="15">The sequence shown here is derived from an EMBL/GenBank/DDBJ whole genome shotgun (WGS) entry which is preliminary data.</text>
</comment>
<dbReference type="SUPFAM" id="SSF53448">
    <property type="entry name" value="Nucleotide-diphospho-sugar transferases"/>
    <property type="match status" value="1"/>
</dbReference>
<dbReference type="PANTHER" id="PTHR48261">
    <property type="entry name" value="ACETYLGLUCOSAMINYLTRANSFERASE"/>
    <property type="match status" value="1"/>
</dbReference>
<evidence type="ECO:0000259" key="13">
    <source>
        <dbReference type="Pfam" id="PF03016"/>
    </source>
</evidence>
<reference evidence="15" key="1">
    <citation type="submission" date="2019-09" db="EMBL/GenBank/DDBJ databases">
        <title>Bird 10,000 Genomes (B10K) Project - Family phase.</title>
        <authorList>
            <person name="Zhang G."/>
        </authorList>
    </citation>
    <scope>NUCLEOTIDE SEQUENCE</scope>
    <source>
        <strain evidence="15">B10K-IZCAS-20218</strain>
        <tissue evidence="15">Blood</tissue>
    </source>
</reference>
<dbReference type="Gene3D" id="3.90.550.10">
    <property type="entry name" value="Spore Coat Polysaccharide Biosynthesis Protein SpsA, Chain A"/>
    <property type="match status" value="2"/>
</dbReference>
<evidence type="ECO:0000256" key="7">
    <source>
        <dbReference type="ARBA" id="ARBA00022824"/>
    </source>
</evidence>
<feature type="non-terminal residue" evidence="15">
    <location>
        <position position="1"/>
    </location>
</feature>
<evidence type="ECO:0000256" key="6">
    <source>
        <dbReference type="ARBA" id="ARBA00022692"/>
    </source>
</evidence>
<keyword evidence="6" id="KW-0812">Transmembrane</keyword>
<dbReference type="InterPro" id="IPR029044">
    <property type="entry name" value="Nucleotide-diphossugar_trans"/>
</dbReference>
<keyword evidence="10" id="KW-0472">Membrane</keyword>
<dbReference type="Proteomes" id="UP000623542">
    <property type="component" value="Unassembled WGS sequence"/>
</dbReference>
<dbReference type="GO" id="GO:0015012">
    <property type="term" value="P:heparan sulfate proteoglycan biosynthetic process"/>
    <property type="evidence" value="ECO:0007669"/>
    <property type="project" value="UniProtKB-ARBA"/>
</dbReference>
<feature type="domain" description="Glycosyl transferase 64" evidence="14">
    <location>
        <begin position="471"/>
        <end position="622"/>
    </location>
</feature>
<sequence>MQTRKKYIFLTFLASWLLLFLFGGDQLRRFASFSVRKAETRRDWPRWTDRSLLQSFADPEELQGDGDPSLPSPRERRAARLSIHRSSSCRMETCFDFSRCQRHGFKVFTYPQERGQPISETYGKILSSVERSRYHTANPEEACVFILGIDTLDRDRLSAHYVRDVDEKIRGFPLWNGGRNHLIFNLYSGTWPGYSGELGFDTGQAMLAKASFDSRSYRPGFDVSIPLFSKEHPQRGGARGWLQQDSVPPKKKYLLVFKGKRYLTGIGSGTRNALHHIHNGKDIISLTTCKHGKDWEKHKDTRCDKDNVDYERFDYQELLHNSTFCIVPRGRRLGSFRFLEALQAACIPVLLSDGWELPFSEVIDWGRAAVVGSERLLLQPPHGRSLALLPPQLSERFFPLEAIETDAVLSLDEDTSLSTSEVRACSGSLGCSAVTTGLSPRPRVLWGQGDLAGDTTVGDSAVGDAVPIPCQVDFAFSVWRSFPERIVGFPTQSHFWDAEQGRWGYTSKWTNELSIVLTAAAFYHRYYHSLFSELLPAGLRRLVDGLAACEDILLNVLVAAVTKLPPIKVAQRQQHREAECEDGGPAGAGGSSQSRDCLNQLAEWFGYMPLVSSQLRLDPVLFKDQVSVLRKKYPSLEKP</sequence>
<keyword evidence="8" id="KW-0735">Signal-anchor</keyword>
<accession>A0A851UVR5</accession>
<dbReference type="PANTHER" id="PTHR48261:SF3">
    <property type="entry name" value="EXOSTOSIN GLYCOSYLTRANSFERASE 1"/>
    <property type="match status" value="1"/>
</dbReference>
<proteinExistence type="inferred from homology"/>
<keyword evidence="11" id="KW-1015">Disulfide bond</keyword>
<evidence type="ECO:0000256" key="8">
    <source>
        <dbReference type="ARBA" id="ARBA00022968"/>
    </source>
</evidence>
<evidence type="ECO:0000256" key="2">
    <source>
        <dbReference type="ARBA" id="ARBA00004922"/>
    </source>
</evidence>
<evidence type="ECO:0000256" key="11">
    <source>
        <dbReference type="ARBA" id="ARBA00023157"/>
    </source>
</evidence>
<evidence type="ECO:0000256" key="3">
    <source>
        <dbReference type="ARBA" id="ARBA00010271"/>
    </source>
</evidence>
<evidence type="ECO:0000256" key="10">
    <source>
        <dbReference type="ARBA" id="ARBA00023136"/>
    </source>
</evidence>